<keyword evidence="9" id="KW-1185">Reference proteome</keyword>
<evidence type="ECO:0000256" key="5">
    <source>
        <dbReference type="ARBA" id="ARBA00023242"/>
    </source>
</evidence>
<dbReference type="InterPro" id="IPR036864">
    <property type="entry name" value="Zn2-C6_fun-type_DNA-bd_sf"/>
</dbReference>
<keyword evidence="2" id="KW-0805">Transcription regulation</keyword>
<dbReference type="SMART" id="SM00066">
    <property type="entry name" value="GAL4"/>
    <property type="match status" value="1"/>
</dbReference>
<gene>
    <name evidence="8" type="ORF">EDD36DRAFT_483666</name>
</gene>
<protein>
    <recommendedName>
        <fullName evidence="7">Zn(2)-C6 fungal-type domain-containing protein</fullName>
    </recommendedName>
</protein>
<dbReference type="InterPro" id="IPR007219">
    <property type="entry name" value="XnlR_reg_dom"/>
</dbReference>
<keyword evidence="5" id="KW-0539">Nucleus</keyword>
<evidence type="ECO:0000256" key="2">
    <source>
        <dbReference type="ARBA" id="ARBA00023015"/>
    </source>
</evidence>
<feature type="compositionally biased region" description="Low complexity" evidence="6">
    <location>
        <begin position="1"/>
        <end position="11"/>
    </location>
</feature>
<dbReference type="CDD" id="cd00067">
    <property type="entry name" value="GAL4"/>
    <property type="match status" value="1"/>
</dbReference>
<dbReference type="Gene3D" id="4.10.240.10">
    <property type="entry name" value="Zn(2)-C6 fungal-type DNA-binding domain"/>
    <property type="match status" value="1"/>
</dbReference>
<dbReference type="GO" id="GO:0000981">
    <property type="term" value="F:DNA-binding transcription factor activity, RNA polymerase II-specific"/>
    <property type="evidence" value="ECO:0007669"/>
    <property type="project" value="InterPro"/>
</dbReference>
<evidence type="ECO:0000256" key="6">
    <source>
        <dbReference type="SAM" id="MobiDB-lite"/>
    </source>
</evidence>
<dbReference type="Pfam" id="PF04082">
    <property type="entry name" value="Fungal_trans"/>
    <property type="match status" value="1"/>
</dbReference>
<dbReference type="GO" id="GO:0003677">
    <property type="term" value="F:DNA binding"/>
    <property type="evidence" value="ECO:0007669"/>
    <property type="project" value="UniProtKB-KW"/>
</dbReference>
<feature type="domain" description="Zn(2)-C6 fungal-type" evidence="7">
    <location>
        <begin position="41"/>
        <end position="73"/>
    </location>
</feature>
<dbReference type="CDD" id="cd12148">
    <property type="entry name" value="fungal_TF_MHR"/>
    <property type="match status" value="1"/>
</dbReference>
<name>A0AAN6IG94_9EURO</name>
<comment type="caution">
    <text evidence="8">The sequence shown here is derived from an EMBL/GenBank/DDBJ whole genome shotgun (WGS) entry which is preliminary data.</text>
</comment>
<evidence type="ECO:0000256" key="1">
    <source>
        <dbReference type="ARBA" id="ARBA00022723"/>
    </source>
</evidence>
<dbReference type="InterPro" id="IPR052761">
    <property type="entry name" value="Fungal_Detox/Toxin_TFs"/>
</dbReference>
<reference evidence="8" key="1">
    <citation type="journal article" date="2022" name="bioRxiv">
        <title>Deciphering the potential niche of two novel black yeast fungi from a biological soil crust based on their genomes, phenotypes, and melanin regulation.</title>
        <authorList>
            <consortium name="DOE Joint Genome Institute"/>
            <person name="Carr E.C."/>
            <person name="Barton Q."/>
            <person name="Grambo S."/>
            <person name="Sullivan M."/>
            <person name="Renfro C.M."/>
            <person name="Kuo A."/>
            <person name="Pangilinan J."/>
            <person name="Lipzen A."/>
            <person name="Keymanesh K."/>
            <person name="Savage E."/>
            <person name="Barry K."/>
            <person name="Grigoriev I.V."/>
            <person name="Riekhof W.R."/>
            <person name="Harris S.S."/>
        </authorList>
    </citation>
    <scope>NUCLEOTIDE SEQUENCE</scope>
    <source>
        <strain evidence="8">JF 03-4F</strain>
    </source>
</reference>
<dbReference type="PANTHER" id="PTHR47425">
    <property type="entry name" value="FARB-RELATED"/>
    <property type="match status" value="1"/>
</dbReference>
<feature type="region of interest" description="Disordered" evidence="6">
    <location>
        <begin position="620"/>
        <end position="661"/>
    </location>
</feature>
<dbReference type="GO" id="GO:0006351">
    <property type="term" value="P:DNA-templated transcription"/>
    <property type="evidence" value="ECO:0007669"/>
    <property type="project" value="InterPro"/>
</dbReference>
<evidence type="ECO:0000313" key="9">
    <source>
        <dbReference type="Proteomes" id="UP001203852"/>
    </source>
</evidence>
<accession>A0AAN6IG94</accession>
<dbReference type="PROSITE" id="PS00463">
    <property type="entry name" value="ZN2_CY6_FUNGAL_1"/>
    <property type="match status" value="1"/>
</dbReference>
<evidence type="ECO:0000313" key="8">
    <source>
        <dbReference type="EMBL" id="KAI1615925.1"/>
    </source>
</evidence>
<dbReference type="AlphaFoldDB" id="A0AAN6IG94"/>
<keyword evidence="3" id="KW-0238">DNA-binding</keyword>
<evidence type="ECO:0000259" key="7">
    <source>
        <dbReference type="PROSITE" id="PS50048"/>
    </source>
</evidence>
<dbReference type="GO" id="GO:0008270">
    <property type="term" value="F:zinc ion binding"/>
    <property type="evidence" value="ECO:0007669"/>
    <property type="project" value="InterPro"/>
</dbReference>
<keyword evidence="4" id="KW-0804">Transcription</keyword>
<dbReference type="Proteomes" id="UP001203852">
    <property type="component" value="Unassembled WGS sequence"/>
</dbReference>
<dbReference type="InterPro" id="IPR001138">
    <property type="entry name" value="Zn2Cys6_DnaBD"/>
</dbReference>
<keyword evidence="1" id="KW-0479">Metal-binding</keyword>
<feature type="region of interest" description="Disordered" evidence="6">
    <location>
        <begin position="1"/>
        <end position="34"/>
    </location>
</feature>
<evidence type="ECO:0000256" key="3">
    <source>
        <dbReference type="ARBA" id="ARBA00023125"/>
    </source>
</evidence>
<feature type="compositionally biased region" description="Polar residues" evidence="6">
    <location>
        <begin position="622"/>
        <end position="637"/>
    </location>
</feature>
<proteinExistence type="predicted"/>
<sequence length="725" mass="82225">MSMQQPSQPSSHSNLQPITKPQNIGSESPKDHKIRPRGKVACCECRRRKVRCDVQQQKSSCTNCMLDRVKCVLLNQNKRAPFQQVDLVTHGAAFKETQTRERHGALSDHKHHPVHIRAEKLHYLKAVGVFNVPDASTTKLLLETYIKNVHPFFPLIDLHDFLVTTLLFDAQDSMPGAHLMLFYSVLAAGLKYVDPSISEEINLALPGDFKESLHNKVKALHQMDYERDRLVLCQSMILMSIVLEDPDDPEECRKWLNLAWHYLESSPLLNNTSRVMCSARTEAMWRRNWWAWYVQDRRLSIAIRRPVLRPLLADIVPQLSLTDFEVRCHSPTVTDVYSSVPMLSSTKLQSEAIEICIANNELYTHFDFLLLCENVDFCQGPWDWGPYQPRHRVWQQQRADHSREQGRRRLLKWVTTYSTYVLGPQSLAKTDDVWGQCCTELQIVSTSALSLLICSDLSKPEGNQSVAHYQKSLVKLMESATDITDCFLRLGNLGLLHCISTSTIQLLMPVAALHLNQCQSQETRCRTPSFRRLRQCAAVLKSLRSRHPSARACSAFLESVIERLTGSAGRYVEQSVESVPRREEMHGLWQILQSANVPMVEAARNRKLLSTEIPACIGDSHIGSNHTTKSLHGNTTKHPVASYDAHDHPPSPQAGTKPDLTTFHSLYDANELGDQPAPDSLDRTSTEYLPLDLWTSVDIPTGPTMMNTAEAFRHLSCIEPHKLTI</sequence>
<dbReference type="PROSITE" id="PS50048">
    <property type="entry name" value="ZN2_CY6_FUNGAL_2"/>
    <property type="match status" value="1"/>
</dbReference>
<evidence type="ECO:0000256" key="4">
    <source>
        <dbReference type="ARBA" id="ARBA00023163"/>
    </source>
</evidence>
<dbReference type="PANTHER" id="PTHR47425:SF3">
    <property type="entry name" value="ZN(II)2CYS6 TRANSCRIPTION FACTOR (EUROFUNG)"/>
    <property type="match status" value="1"/>
</dbReference>
<dbReference type="EMBL" id="MU404351">
    <property type="protein sequence ID" value="KAI1615925.1"/>
    <property type="molecule type" value="Genomic_DNA"/>
</dbReference>
<feature type="compositionally biased region" description="Polar residues" evidence="6">
    <location>
        <begin position="12"/>
        <end position="26"/>
    </location>
</feature>
<dbReference type="SUPFAM" id="SSF57701">
    <property type="entry name" value="Zn2/Cys6 DNA-binding domain"/>
    <property type="match status" value="1"/>
</dbReference>
<dbReference type="Pfam" id="PF00172">
    <property type="entry name" value="Zn_clus"/>
    <property type="match status" value="1"/>
</dbReference>
<organism evidence="8 9">
    <name type="scientific">Exophiala viscosa</name>
    <dbReference type="NCBI Taxonomy" id="2486360"/>
    <lineage>
        <taxon>Eukaryota</taxon>
        <taxon>Fungi</taxon>
        <taxon>Dikarya</taxon>
        <taxon>Ascomycota</taxon>
        <taxon>Pezizomycotina</taxon>
        <taxon>Eurotiomycetes</taxon>
        <taxon>Chaetothyriomycetidae</taxon>
        <taxon>Chaetothyriales</taxon>
        <taxon>Herpotrichiellaceae</taxon>
        <taxon>Exophiala</taxon>
    </lineage>
</organism>